<gene>
    <name evidence="1" type="ORF">H257_11326</name>
</gene>
<dbReference type="EMBL" id="KI913146">
    <property type="protein sequence ID" value="ETV74010.1"/>
    <property type="molecule type" value="Genomic_DNA"/>
</dbReference>
<organism evidence="1">
    <name type="scientific">Aphanomyces astaci</name>
    <name type="common">Crayfish plague agent</name>
    <dbReference type="NCBI Taxonomy" id="112090"/>
    <lineage>
        <taxon>Eukaryota</taxon>
        <taxon>Sar</taxon>
        <taxon>Stramenopiles</taxon>
        <taxon>Oomycota</taxon>
        <taxon>Saprolegniomycetes</taxon>
        <taxon>Saprolegniales</taxon>
        <taxon>Verrucalvaceae</taxon>
        <taxon>Aphanomyces</taxon>
    </lineage>
</organism>
<name>W4G2U5_APHAT</name>
<dbReference type="GeneID" id="20813322"/>
<proteinExistence type="predicted"/>
<evidence type="ECO:0000313" key="1">
    <source>
        <dbReference type="EMBL" id="ETV74010.1"/>
    </source>
</evidence>
<dbReference type="RefSeq" id="XP_009836523.1">
    <property type="nucleotide sequence ID" value="XM_009838221.1"/>
</dbReference>
<accession>W4G2U5</accession>
<reference evidence="1" key="1">
    <citation type="submission" date="2013-12" db="EMBL/GenBank/DDBJ databases">
        <title>The Genome Sequence of Aphanomyces astaci APO3.</title>
        <authorList>
            <consortium name="The Broad Institute Genomics Platform"/>
            <person name="Russ C."/>
            <person name="Tyler B."/>
            <person name="van West P."/>
            <person name="Dieguez-Uribeondo J."/>
            <person name="Young S.K."/>
            <person name="Zeng Q."/>
            <person name="Gargeya S."/>
            <person name="Fitzgerald M."/>
            <person name="Abouelleil A."/>
            <person name="Alvarado L."/>
            <person name="Chapman S.B."/>
            <person name="Gainer-Dewar J."/>
            <person name="Goldberg J."/>
            <person name="Griggs A."/>
            <person name="Gujja S."/>
            <person name="Hansen M."/>
            <person name="Howarth C."/>
            <person name="Imamovic A."/>
            <person name="Ireland A."/>
            <person name="Larimer J."/>
            <person name="McCowan C."/>
            <person name="Murphy C."/>
            <person name="Pearson M."/>
            <person name="Poon T.W."/>
            <person name="Priest M."/>
            <person name="Roberts A."/>
            <person name="Saif S."/>
            <person name="Shea T."/>
            <person name="Sykes S."/>
            <person name="Wortman J."/>
            <person name="Nusbaum C."/>
            <person name="Birren B."/>
        </authorList>
    </citation>
    <scope>NUCLEOTIDE SEQUENCE [LARGE SCALE GENOMIC DNA]</scope>
    <source>
        <strain evidence="1">APO3</strain>
    </source>
</reference>
<dbReference type="VEuPathDB" id="FungiDB:H257_11326"/>
<sequence>MPPRATHRSQLTVRNINQEVALLESLDQQCREKRARYSTVREDEPDDDLDSASPVFDVFFNDRGADGIMTMTNFSPSEFNRFVNYPYATDVTFHQTNVLSGSYADKSVLQWVIKHNQTYGMGI</sequence>
<protein>
    <submittedName>
        <fullName evidence="1">Uncharacterized protein</fullName>
    </submittedName>
</protein>
<dbReference type="AlphaFoldDB" id="W4G2U5"/>